<dbReference type="GO" id="GO:0004497">
    <property type="term" value="F:monooxygenase activity"/>
    <property type="evidence" value="ECO:0007669"/>
    <property type="project" value="UniProtKB-KW"/>
</dbReference>
<organism evidence="11 12">
    <name type="scientific">Favolaschia claudopus</name>
    <dbReference type="NCBI Taxonomy" id="2862362"/>
    <lineage>
        <taxon>Eukaryota</taxon>
        <taxon>Fungi</taxon>
        <taxon>Dikarya</taxon>
        <taxon>Basidiomycota</taxon>
        <taxon>Agaricomycotina</taxon>
        <taxon>Agaricomycetes</taxon>
        <taxon>Agaricomycetidae</taxon>
        <taxon>Agaricales</taxon>
        <taxon>Marasmiineae</taxon>
        <taxon>Mycenaceae</taxon>
        <taxon>Favolaschia</taxon>
    </lineage>
</organism>
<keyword evidence="5 9" id="KW-0479">Metal-binding</keyword>
<dbReference type="InterPro" id="IPR002401">
    <property type="entry name" value="Cyt_P450_E_grp-I"/>
</dbReference>
<dbReference type="InterPro" id="IPR017972">
    <property type="entry name" value="Cyt_P450_CS"/>
</dbReference>
<dbReference type="Gene3D" id="1.10.630.10">
    <property type="entry name" value="Cytochrome P450"/>
    <property type="match status" value="1"/>
</dbReference>
<reference evidence="11 12" key="1">
    <citation type="journal article" date="2024" name="J Genomics">
        <title>Draft genome sequencing and assembly of Favolaschia claudopus CIRM-BRFM 2984 isolated from oak limbs.</title>
        <authorList>
            <person name="Navarro D."/>
            <person name="Drula E."/>
            <person name="Chaduli D."/>
            <person name="Cazenave R."/>
            <person name="Ahrendt S."/>
            <person name="Wang J."/>
            <person name="Lipzen A."/>
            <person name="Daum C."/>
            <person name="Barry K."/>
            <person name="Grigoriev I.V."/>
            <person name="Favel A."/>
            <person name="Rosso M.N."/>
            <person name="Martin F."/>
        </authorList>
    </citation>
    <scope>NUCLEOTIDE SEQUENCE [LARGE SCALE GENOMIC DNA]</scope>
    <source>
        <strain evidence="11 12">CIRM-BRFM 2984</strain>
    </source>
</reference>
<evidence type="ECO:0000256" key="3">
    <source>
        <dbReference type="ARBA" id="ARBA00010617"/>
    </source>
</evidence>
<dbReference type="InterPro" id="IPR001128">
    <property type="entry name" value="Cyt_P450"/>
</dbReference>
<evidence type="ECO:0000256" key="7">
    <source>
        <dbReference type="ARBA" id="ARBA00023004"/>
    </source>
</evidence>
<feature type="binding site" description="axial binding residue" evidence="9">
    <location>
        <position position="198"/>
    </location>
    <ligand>
        <name>heme</name>
        <dbReference type="ChEBI" id="CHEBI:30413"/>
    </ligand>
    <ligandPart>
        <name>Fe</name>
        <dbReference type="ChEBI" id="CHEBI:18248"/>
    </ligandPart>
</feature>
<keyword evidence="4 9" id="KW-0349">Heme</keyword>
<feature type="non-terminal residue" evidence="11">
    <location>
        <position position="1"/>
    </location>
</feature>
<evidence type="ECO:0000256" key="2">
    <source>
        <dbReference type="ARBA" id="ARBA00005179"/>
    </source>
</evidence>
<comment type="similarity">
    <text evidence="3 10">Belongs to the cytochrome P450 family.</text>
</comment>
<evidence type="ECO:0000313" key="12">
    <source>
        <dbReference type="Proteomes" id="UP001362999"/>
    </source>
</evidence>
<comment type="pathway">
    <text evidence="2">Secondary metabolite biosynthesis.</text>
</comment>
<dbReference type="GO" id="GO:0005506">
    <property type="term" value="F:iron ion binding"/>
    <property type="evidence" value="ECO:0007669"/>
    <property type="project" value="InterPro"/>
</dbReference>
<name>A0AAV9ZRN1_9AGAR</name>
<evidence type="ECO:0000256" key="8">
    <source>
        <dbReference type="ARBA" id="ARBA00023033"/>
    </source>
</evidence>
<dbReference type="Proteomes" id="UP001362999">
    <property type="component" value="Unassembled WGS sequence"/>
</dbReference>
<keyword evidence="7 9" id="KW-0408">Iron</keyword>
<dbReference type="PANTHER" id="PTHR46300">
    <property type="entry name" value="P450, PUTATIVE (EUROFUNG)-RELATED-RELATED"/>
    <property type="match status" value="1"/>
</dbReference>
<evidence type="ECO:0000256" key="4">
    <source>
        <dbReference type="ARBA" id="ARBA00022617"/>
    </source>
</evidence>
<keyword evidence="12" id="KW-1185">Reference proteome</keyword>
<keyword evidence="6 10" id="KW-0560">Oxidoreductase</keyword>
<comment type="caution">
    <text evidence="11">The sequence shown here is derived from an EMBL/GenBank/DDBJ whole genome shotgun (WGS) entry which is preliminary data.</text>
</comment>
<evidence type="ECO:0000256" key="10">
    <source>
        <dbReference type="RuleBase" id="RU000461"/>
    </source>
</evidence>
<comment type="cofactor">
    <cofactor evidence="1 9">
        <name>heme</name>
        <dbReference type="ChEBI" id="CHEBI:30413"/>
    </cofactor>
</comment>
<dbReference type="SUPFAM" id="SSF48264">
    <property type="entry name" value="Cytochrome P450"/>
    <property type="match status" value="1"/>
</dbReference>
<accession>A0AAV9ZRN1</accession>
<evidence type="ECO:0000256" key="6">
    <source>
        <dbReference type="ARBA" id="ARBA00023002"/>
    </source>
</evidence>
<sequence length="245" mass="27215">FKRKARRWKELAVRMKDQPMQEAQRQMSLGNGLPSFVKDSLESSKNEDTVAATAATMYLGGADTTVSTLATFILAMMANPAAQCHAQAEVDSVTAGGHVPGFDDLDAMPYVTALVWEVFRWKNVGPIGVSVPHFIEVEDEYMGFRIPAQSIILGNAWAILHNESVYPNPDNFEPERFLANLENTPFPEVAFGFGRRLCPGRHMAFSAIWIAVVRILAAFNIKKPLNKETGEEIDPSYEYVSGFIK</sequence>
<evidence type="ECO:0000256" key="1">
    <source>
        <dbReference type="ARBA" id="ARBA00001971"/>
    </source>
</evidence>
<proteinExistence type="inferred from homology"/>
<dbReference type="PANTHER" id="PTHR46300:SF7">
    <property type="entry name" value="P450, PUTATIVE (EUROFUNG)-RELATED"/>
    <property type="match status" value="1"/>
</dbReference>
<keyword evidence="8 10" id="KW-0503">Monooxygenase</keyword>
<protein>
    <submittedName>
        <fullName evidence="11">Cytochrome P450</fullName>
    </submittedName>
</protein>
<evidence type="ECO:0000256" key="9">
    <source>
        <dbReference type="PIRSR" id="PIRSR602401-1"/>
    </source>
</evidence>
<dbReference type="AlphaFoldDB" id="A0AAV9ZRN1"/>
<dbReference type="PROSITE" id="PS00086">
    <property type="entry name" value="CYTOCHROME_P450"/>
    <property type="match status" value="1"/>
</dbReference>
<dbReference type="GO" id="GO:0020037">
    <property type="term" value="F:heme binding"/>
    <property type="evidence" value="ECO:0007669"/>
    <property type="project" value="InterPro"/>
</dbReference>
<evidence type="ECO:0000256" key="5">
    <source>
        <dbReference type="ARBA" id="ARBA00022723"/>
    </source>
</evidence>
<dbReference type="EMBL" id="JAWWNJ010000120">
    <property type="protein sequence ID" value="KAK6988822.1"/>
    <property type="molecule type" value="Genomic_DNA"/>
</dbReference>
<dbReference type="InterPro" id="IPR050364">
    <property type="entry name" value="Cytochrome_P450_fung"/>
</dbReference>
<dbReference type="GO" id="GO:0016705">
    <property type="term" value="F:oxidoreductase activity, acting on paired donors, with incorporation or reduction of molecular oxygen"/>
    <property type="evidence" value="ECO:0007669"/>
    <property type="project" value="InterPro"/>
</dbReference>
<evidence type="ECO:0000313" key="11">
    <source>
        <dbReference type="EMBL" id="KAK6988822.1"/>
    </source>
</evidence>
<gene>
    <name evidence="11" type="ORF">R3P38DRAFT_2572886</name>
</gene>
<dbReference type="InterPro" id="IPR036396">
    <property type="entry name" value="Cyt_P450_sf"/>
</dbReference>
<dbReference type="PRINTS" id="PR00463">
    <property type="entry name" value="EP450I"/>
</dbReference>
<dbReference type="Pfam" id="PF00067">
    <property type="entry name" value="p450"/>
    <property type="match status" value="1"/>
</dbReference>